<name>A0A975QAP8_9ACTN</name>
<accession>A0A975QAP8</accession>
<dbReference type="EMBL" id="CP074136">
    <property type="protein sequence ID" value="QUX26516.1"/>
    <property type="molecule type" value="Genomic_DNA"/>
</dbReference>
<protein>
    <submittedName>
        <fullName evidence="1">Uncharacterized protein</fullName>
    </submittedName>
</protein>
<organism evidence="1 2">
    <name type="scientific">Nocardiopsis changdeensis</name>
    <dbReference type="NCBI Taxonomy" id="2831969"/>
    <lineage>
        <taxon>Bacteria</taxon>
        <taxon>Bacillati</taxon>
        <taxon>Actinomycetota</taxon>
        <taxon>Actinomycetes</taxon>
        <taxon>Streptosporangiales</taxon>
        <taxon>Nocardiopsidaceae</taxon>
        <taxon>Nocardiopsis</taxon>
    </lineage>
</organism>
<gene>
    <name evidence="1" type="ORF">KGD84_32990</name>
</gene>
<evidence type="ECO:0000313" key="1">
    <source>
        <dbReference type="EMBL" id="QUX26516.1"/>
    </source>
</evidence>
<keyword evidence="1" id="KW-0614">Plasmid</keyword>
<evidence type="ECO:0000313" key="2">
    <source>
        <dbReference type="Proteomes" id="UP000676079"/>
    </source>
</evidence>
<geneLocation type="plasmid" evidence="1 2">
    <name>unnamed4</name>
</geneLocation>
<reference evidence="2" key="1">
    <citation type="submission" date="2021-05" db="EMBL/GenBank/DDBJ databases">
        <title>Direct Submission.</title>
        <authorList>
            <person name="Li K."/>
            <person name="Gao J."/>
        </authorList>
    </citation>
    <scope>NUCLEOTIDE SEQUENCE [LARGE SCALE GENOMIC DNA]</scope>
    <source>
        <strain evidence="2">Mg02</strain>
        <plasmid evidence="2">unnamed4</plasmid>
    </source>
</reference>
<proteinExistence type="predicted"/>
<keyword evidence="2" id="KW-1185">Reference proteome</keyword>
<sequence length="252" mass="27083">MHLSGAHNRAPVRALARALEAAAPGLIDRAHDWERTTLAVHPLCTAPHDGEGERVCACPARERAGRAGWYEVRHTAPALVTDPDTGWEEIGYVPVGGRMALLPPPPVLPRAARLAATPPPRLALSPAQMAFYGAEELARQEEALHRQAADRPTSTAYDWTGYAARILPLLRTLDRPRPLEGAAFTEATRARLAAARLEVAAAHRSLRDRLAADPARLDRVAASRARLAAAEQEVKAAGALLAHLEDTGHRAA</sequence>
<dbReference type="RefSeq" id="WP_220566095.1">
    <property type="nucleotide sequence ID" value="NZ_CP074136.1"/>
</dbReference>
<dbReference type="Proteomes" id="UP000676079">
    <property type="component" value="Plasmid unnamed4"/>
</dbReference>